<feature type="transmembrane region" description="Helical" evidence="6">
    <location>
        <begin position="479"/>
        <end position="500"/>
    </location>
</feature>
<dbReference type="PANTHER" id="PTHR30250:SF21">
    <property type="entry name" value="LIPID II FLIPPASE MURJ"/>
    <property type="match status" value="1"/>
</dbReference>
<feature type="transmembrane region" description="Helical" evidence="6">
    <location>
        <begin position="391"/>
        <end position="407"/>
    </location>
</feature>
<dbReference type="RefSeq" id="WP_077714207.1">
    <property type="nucleotide sequence ID" value="NZ_CP019698.1"/>
</dbReference>
<feature type="transmembrane region" description="Helical" evidence="6">
    <location>
        <begin position="453"/>
        <end position="473"/>
    </location>
</feature>
<organism evidence="7 8">
    <name type="scientific">Desulforamulus ferrireducens</name>
    <dbReference type="NCBI Taxonomy" id="1833852"/>
    <lineage>
        <taxon>Bacteria</taxon>
        <taxon>Bacillati</taxon>
        <taxon>Bacillota</taxon>
        <taxon>Clostridia</taxon>
        <taxon>Eubacteriales</taxon>
        <taxon>Peptococcaceae</taxon>
        <taxon>Desulforamulus</taxon>
    </lineage>
</organism>
<evidence type="ECO:0000313" key="7">
    <source>
        <dbReference type="EMBL" id="AQS59130.1"/>
    </source>
</evidence>
<dbReference type="PIRSF" id="PIRSF038958">
    <property type="entry name" value="PG_synth_SpoVB"/>
    <property type="match status" value="1"/>
</dbReference>
<feature type="transmembrane region" description="Helical" evidence="6">
    <location>
        <begin position="354"/>
        <end position="370"/>
    </location>
</feature>
<evidence type="ECO:0000313" key="8">
    <source>
        <dbReference type="Proteomes" id="UP000189464"/>
    </source>
</evidence>
<accession>A0A1S6IWK0</accession>
<dbReference type="GO" id="GO:0005886">
    <property type="term" value="C:plasma membrane"/>
    <property type="evidence" value="ECO:0007669"/>
    <property type="project" value="UniProtKB-SubCell"/>
</dbReference>
<name>A0A1S6IWK0_9FIRM</name>
<feature type="transmembrane region" description="Helical" evidence="6">
    <location>
        <begin position="182"/>
        <end position="207"/>
    </location>
</feature>
<feature type="transmembrane region" description="Helical" evidence="6">
    <location>
        <begin position="155"/>
        <end position="176"/>
    </location>
</feature>
<dbReference type="EMBL" id="CP019698">
    <property type="protein sequence ID" value="AQS59130.1"/>
    <property type="molecule type" value="Genomic_DNA"/>
</dbReference>
<keyword evidence="4 6" id="KW-1133">Transmembrane helix</keyword>
<keyword evidence="2" id="KW-1003">Cell membrane</keyword>
<keyword evidence="5 6" id="KW-0472">Membrane</keyword>
<evidence type="ECO:0000256" key="3">
    <source>
        <dbReference type="ARBA" id="ARBA00022692"/>
    </source>
</evidence>
<feature type="transmembrane region" description="Helical" evidence="6">
    <location>
        <begin position="87"/>
        <end position="109"/>
    </location>
</feature>
<evidence type="ECO:0000256" key="6">
    <source>
        <dbReference type="SAM" id="Phobius"/>
    </source>
</evidence>
<proteinExistence type="predicted"/>
<feature type="transmembrane region" description="Helical" evidence="6">
    <location>
        <begin position="45"/>
        <end position="66"/>
    </location>
</feature>
<dbReference type="STRING" id="1833852.B0537_08575"/>
<evidence type="ECO:0000256" key="2">
    <source>
        <dbReference type="ARBA" id="ARBA00022475"/>
    </source>
</evidence>
<evidence type="ECO:0000256" key="4">
    <source>
        <dbReference type="ARBA" id="ARBA00022989"/>
    </source>
</evidence>
<feature type="transmembrane region" description="Helical" evidence="6">
    <location>
        <begin position="271"/>
        <end position="301"/>
    </location>
</feature>
<dbReference type="Proteomes" id="UP000189464">
    <property type="component" value="Chromosome"/>
</dbReference>
<dbReference type="Pfam" id="PF01943">
    <property type="entry name" value="Polysacc_synt"/>
    <property type="match status" value="1"/>
</dbReference>
<gene>
    <name evidence="7" type="ORF">B0537_08575</name>
</gene>
<dbReference type="InterPro" id="IPR002797">
    <property type="entry name" value="Polysacc_synth"/>
</dbReference>
<comment type="subcellular location">
    <subcellularLocation>
        <location evidence="1">Cell membrane</location>
        <topology evidence="1">Multi-pass membrane protein</topology>
    </subcellularLocation>
</comment>
<dbReference type="KEGG" id="dfg:B0537_08575"/>
<dbReference type="AlphaFoldDB" id="A0A1S6IWK0"/>
<feature type="transmembrane region" description="Helical" evidence="6">
    <location>
        <begin position="413"/>
        <end position="433"/>
    </location>
</feature>
<dbReference type="OrthoDB" id="9775950at2"/>
<evidence type="ECO:0000256" key="1">
    <source>
        <dbReference type="ARBA" id="ARBA00004651"/>
    </source>
</evidence>
<dbReference type="NCBIfam" id="TIGR02900">
    <property type="entry name" value="spore_V_B"/>
    <property type="match status" value="1"/>
</dbReference>
<dbReference type="InterPro" id="IPR050833">
    <property type="entry name" value="Poly_Biosynth_Transport"/>
</dbReference>
<sequence>MSRQSFITGALILLVASFINRIIGFSYQMIIVRLIKPEGIGLFNMVFPFYVMVLVLATMGIPVAIAKLVAEEVARHNIRGANRIFKLSLILLIALSVFFTVVLLLASPLLMKYVFPNPKVYYIFLCLIPGIIVVAICSAFRGYFQGLQQMTPTAVTQIIEQMVRVASGLAIAYLLLPRGVEYAALGASLGVVIGEFVGCLTMIYLYLVNRQKQPSGKVMPQEPLPQTFRRIFGLGIPVTMTRFTSTFLMSVEAVLLPMRLREAGMTMTEATSIFGLLVGVADTLLFTPTMITAALATALIPAISDALALQNHHLVLSRTSKALRITICAGLPCTVAFALLPTEMCGVLFGYPKAGPILAALAIGGPFLYFQQTTTGILQGLGYAVKPFKNLVIASIVKILGIYYLTVIPGLGITGAVIAQVLCYMIMAFLNYLDLQQLIGYRIHFSHDIFKPCLAAVGMAVVVWHIKLILLPISPLLTLLVALTAGCLVYLVFLFLLGSIHRDDFRPIKQIIIKKF</sequence>
<dbReference type="InterPro" id="IPR014249">
    <property type="entry name" value="Spore_V_B"/>
</dbReference>
<evidence type="ECO:0000256" key="5">
    <source>
        <dbReference type="ARBA" id="ARBA00023136"/>
    </source>
</evidence>
<dbReference type="PANTHER" id="PTHR30250">
    <property type="entry name" value="PST FAMILY PREDICTED COLANIC ACID TRANSPORTER"/>
    <property type="match status" value="1"/>
</dbReference>
<feature type="transmembrane region" description="Helical" evidence="6">
    <location>
        <begin position="121"/>
        <end position="143"/>
    </location>
</feature>
<keyword evidence="3 6" id="KW-0812">Transmembrane</keyword>
<dbReference type="CDD" id="cd13124">
    <property type="entry name" value="MATE_SpoVB_like"/>
    <property type="match status" value="1"/>
</dbReference>
<dbReference type="InterPro" id="IPR024923">
    <property type="entry name" value="PG_synth_SpoVB"/>
</dbReference>
<protein>
    <submittedName>
        <fullName evidence="7">Stage V sporulation protein B</fullName>
    </submittedName>
</protein>
<reference evidence="7 8" key="1">
    <citation type="journal article" date="2016" name="Int. J. Syst. Evol. Microbiol.">
        <title>Desulfotomaculum ferrireducens sp. nov., a moderately thermophilic sulfate-reducing and dissimilatory Fe(III)-reducing bacterium isolated from compost.</title>
        <authorList>
            <person name="Yang G."/>
            <person name="Guo J."/>
            <person name="Zhuang L."/>
            <person name="Yuan Y."/>
            <person name="Zhou S."/>
        </authorList>
    </citation>
    <scope>NUCLEOTIDE SEQUENCE [LARGE SCALE GENOMIC DNA]</scope>
    <source>
        <strain evidence="7 8">GSS09</strain>
    </source>
</reference>
<keyword evidence="8" id="KW-1185">Reference proteome</keyword>